<keyword evidence="1" id="KW-0472">Membrane</keyword>
<sequence length="218" mass="24786">MKKPLSMLILASNLVIINMLWPLKIRYADWIQVLVGAGLGLICFIILNFALYGFRSKMLIYSSSKSWIGLMAYQGSLLGGYVAYNYTVFEKFNRETQSWGIYTIYLVNAVSASLCIFALTAMENFVPLLKKYPILYSTIWDTEDFFISCLANITASEFFGLAIGFYTVLLYLAWKGIYYVATSIELPYLFIVSLVLTFAASVGWVIVKSFRRKIKSQV</sequence>
<feature type="transmembrane region" description="Helical" evidence="1">
    <location>
        <begin position="66"/>
        <end position="84"/>
    </location>
</feature>
<feature type="transmembrane region" description="Helical" evidence="1">
    <location>
        <begin position="30"/>
        <end position="54"/>
    </location>
</feature>
<name>A0A1R2BPW8_9CILI</name>
<feature type="transmembrane region" description="Helical" evidence="1">
    <location>
        <begin position="186"/>
        <end position="207"/>
    </location>
</feature>
<dbReference type="Proteomes" id="UP000187209">
    <property type="component" value="Unassembled WGS sequence"/>
</dbReference>
<proteinExistence type="predicted"/>
<evidence type="ECO:0000313" key="3">
    <source>
        <dbReference type="Proteomes" id="UP000187209"/>
    </source>
</evidence>
<evidence type="ECO:0000313" key="2">
    <source>
        <dbReference type="EMBL" id="OMJ78750.1"/>
    </source>
</evidence>
<reference evidence="2 3" key="1">
    <citation type="submission" date="2016-11" db="EMBL/GenBank/DDBJ databases">
        <title>The macronuclear genome of Stentor coeruleus: a giant cell with tiny introns.</title>
        <authorList>
            <person name="Slabodnick M."/>
            <person name="Ruby J.G."/>
            <person name="Reiff S.B."/>
            <person name="Swart E.C."/>
            <person name="Gosai S."/>
            <person name="Prabakaran S."/>
            <person name="Witkowska E."/>
            <person name="Larue G.E."/>
            <person name="Fisher S."/>
            <person name="Freeman R.M."/>
            <person name="Gunawardena J."/>
            <person name="Chu W."/>
            <person name="Stover N.A."/>
            <person name="Gregory B.D."/>
            <person name="Nowacki M."/>
            <person name="Derisi J."/>
            <person name="Roy S.W."/>
            <person name="Marshall W.F."/>
            <person name="Sood P."/>
        </authorList>
    </citation>
    <scope>NUCLEOTIDE SEQUENCE [LARGE SCALE GENOMIC DNA]</scope>
    <source>
        <strain evidence="2">WM001</strain>
    </source>
</reference>
<keyword evidence="1" id="KW-0812">Transmembrane</keyword>
<gene>
    <name evidence="2" type="ORF">SteCoe_21361</name>
</gene>
<comment type="caution">
    <text evidence="2">The sequence shown here is derived from an EMBL/GenBank/DDBJ whole genome shotgun (WGS) entry which is preliminary data.</text>
</comment>
<protein>
    <submittedName>
        <fullName evidence="2">Uncharacterized protein</fullName>
    </submittedName>
</protein>
<organism evidence="2 3">
    <name type="scientific">Stentor coeruleus</name>
    <dbReference type="NCBI Taxonomy" id="5963"/>
    <lineage>
        <taxon>Eukaryota</taxon>
        <taxon>Sar</taxon>
        <taxon>Alveolata</taxon>
        <taxon>Ciliophora</taxon>
        <taxon>Postciliodesmatophora</taxon>
        <taxon>Heterotrichea</taxon>
        <taxon>Heterotrichida</taxon>
        <taxon>Stentoridae</taxon>
        <taxon>Stentor</taxon>
    </lineage>
</organism>
<feature type="transmembrane region" description="Helical" evidence="1">
    <location>
        <begin position="104"/>
        <end position="125"/>
    </location>
</feature>
<feature type="transmembrane region" description="Helical" evidence="1">
    <location>
        <begin position="145"/>
        <end position="174"/>
    </location>
</feature>
<evidence type="ECO:0000256" key="1">
    <source>
        <dbReference type="SAM" id="Phobius"/>
    </source>
</evidence>
<feature type="transmembrane region" description="Helical" evidence="1">
    <location>
        <begin position="7"/>
        <end position="24"/>
    </location>
</feature>
<accession>A0A1R2BPW8</accession>
<dbReference type="EMBL" id="MPUH01000505">
    <property type="protein sequence ID" value="OMJ78750.1"/>
    <property type="molecule type" value="Genomic_DNA"/>
</dbReference>
<keyword evidence="1" id="KW-1133">Transmembrane helix</keyword>
<keyword evidence="3" id="KW-1185">Reference proteome</keyword>
<dbReference type="AlphaFoldDB" id="A0A1R2BPW8"/>